<keyword evidence="4" id="KW-0274">FAD</keyword>
<name>A0A3B1DS48_9ZZZZ</name>
<dbReference type="SUPFAM" id="SSF54373">
    <property type="entry name" value="FAD-linked reductases, C-terminal domain"/>
    <property type="match status" value="1"/>
</dbReference>
<keyword evidence="5 7" id="KW-0413">Isomerase</keyword>
<dbReference type="PANTHER" id="PTHR21197:SF0">
    <property type="entry name" value="UDP-GALACTOPYRANOSE MUTASE"/>
    <property type="match status" value="1"/>
</dbReference>
<evidence type="ECO:0000259" key="6">
    <source>
        <dbReference type="Pfam" id="PF03275"/>
    </source>
</evidence>
<dbReference type="PANTHER" id="PTHR21197">
    <property type="entry name" value="UDP-GALACTOPYRANOSE MUTASE"/>
    <property type="match status" value="1"/>
</dbReference>
<dbReference type="EC" id="5.4.99.9" evidence="7"/>
<gene>
    <name evidence="7" type="ORF">MNBD_NITROSPIRAE03-466</name>
</gene>
<feature type="domain" description="UDP-galactopyranose mutase C-terminal" evidence="6">
    <location>
        <begin position="149"/>
        <end position="349"/>
    </location>
</feature>
<dbReference type="InterPro" id="IPR015899">
    <property type="entry name" value="UDP-GalPyranose_mutase_C"/>
</dbReference>
<evidence type="ECO:0000256" key="3">
    <source>
        <dbReference type="ARBA" id="ARBA00022630"/>
    </source>
</evidence>
<evidence type="ECO:0000256" key="2">
    <source>
        <dbReference type="ARBA" id="ARBA00009321"/>
    </source>
</evidence>
<dbReference type="AlphaFoldDB" id="A0A3B1DS48"/>
<dbReference type="Pfam" id="PF13450">
    <property type="entry name" value="NAD_binding_8"/>
    <property type="match status" value="1"/>
</dbReference>
<dbReference type="Gene3D" id="3.40.50.720">
    <property type="entry name" value="NAD(P)-binding Rossmann-like Domain"/>
    <property type="match status" value="3"/>
</dbReference>
<keyword evidence="3" id="KW-0285">Flavoprotein</keyword>
<dbReference type="EMBL" id="UOGI01000359">
    <property type="protein sequence ID" value="VAX34625.1"/>
    <property type="molecule type" value="Genomic_DNA"/>
</dbReference>
<evidence type="ECO:0000256" key="1">
    <source>
        <dbReference type="ARBA" id="ARBA00001974"/>
    </source>
</evidence>
<protein>
    <submittedName>
        <fullName evidence="7">UDP-galactopyranose mutase</fullName>
        <ecNumber evidence="7">5.4.99.9</ecNumber>
    </submittedName>
</protein>
<evidence type="ECO:0000256" key="5">
    <source>
        <dbReference type="ARBA" id="ARBA00023235"/>
    </source>
</evidence>
<dbReference type="GO" id="GO:0005829">
    <property type="term" value="C:cytosol"/>
    <property type="evidence" value="ECO:0007669"/>
    <property type="project" value="TreeGrafter"/>
</dbReference>
<comment type="cofactor">
    <cofactor evidence="1">
        <name>FAD</name>
        <dbReference type="ChEBI" id="CHEBI:57692"/>
    </cofactor>
</comment>
<dbReference type="InterPro" id="IPR004379">
    <property type="entry name" value="UDP-GALP_mutase"/>
</dbReference>
<dbReference type="GO" id="GO:0050660">
    <property type="term" value="F:flavin adenine dinucleotide binding"/>
    <property type="evidence" value="ECO:0007669"/>
    <property type="project" value="TreeGrafter"/>
</dbReference>
<evidence type="ECO:0000256" key="4">
    <source>
        <dbReference type="ARBA" id="ARBA00022827"/>
    </source>
</evidence>
<evidence type="ECO:0000313" key="7">
    <source>
        <dbReference type="EMBL" id="VAX34625.1"/>
    </source>
</evidence>
<dbReference type="Pfam" id="PF03275">
    <property type="entry name" value="GLF"/>
    <property type="match status" value="1"/>
</dbReference>
<organism evidence="7">
    <name type="scientific">hydrothermal vent metagenome</name>
    <dbReference type="NCBI Taxonomy" id="652676"/>
    <lineage>
        <taxon>unclassified sequences</taxon>
        <taxon>metagenomes</taxon>
        <taxon>ecological metagenomes</taxon>
    </lineage>
</organism>
<dbReference type="NCBIfam" id="TIGR00031">
    <property type="entry name" value="UDP-GALP_mutase"/>
    <property type="match status" value="1"/>
</dbReference>
<dbReference type="SUPFAM" id="SSF51971">
    <property type="entry name" value="Nucleotide-binding domain"/>
    <property type="match status" value="1"/>
</dbReference>
<dbReference type="GO" id="GO:0008767">
    <property type="term" value="F:UDP-galactopyranose mutase activity"/>
    <property type="evidence" value="ECO:0007669"/>
    <property type="project" value="UniProtKB-EC"/>
</dbReference>
<accession>A0A3B1DS48</accession>
<sequence length="369" mass="43601">MYLIVGSGLAGCVLAERIANVLKKEVLIVERRDHIAGNIYDFKDGEGIYIHKYGPHAFHTNDKKVWIYLCQFTSWYPYFHKVRAIVDGIEIPLPFNLNALYKAFPPGLASKLENKLIDTFGYNVKIPILKLKEFDDRDLQFLSNYIYEKVFLGYTLKQWGLTPENLYPSVTARVPVYISRDDRYFQDKYQGIPEDGYTGVIEKMLDNPRIRVELNTDFRDVKGSVKFEKLVYTGCIDEFFDFRFGALSYRSLDFNFKSYDKEFFQSVAQINYPENYDYTRITEYKHFLDTESKKTTVAYEYPQEYKTGDNDPYYPVPNDENSSIYMKYKEEAEKLKDVTFIGRLAEYKYYNMDQIISRALKTFEESFYE</sequence>
<proteinExistence type="inferred from homology"/>
<comment type="similarity">
    <text evidence="2">Belongs to the UDP-galactopyranose/dTDP-fucopyranose mutase family.</text>
</comment>
<reference evidence="7" key="1">
    <citation type="submission" date="2018-06" db="EMBL/GenBank/DDBJ databases">
        <authorList>
            <person name="Zhirakovskaya E."/>
        </authorList>
    </citation>
    <scope>NUCLEOTIDE SEQUENCE</scope>
</reference>